<protein>
    <submittedName>
        <fullName evidence="8">MFS general substrate transporter</fullName>
    </submittedName>
</protein>
<feature type="transmembrane region" description="Helical" evidence="6">
    <location>
        <begin position="145"/>
        <end position="168"/>
    </location>
</feature>
<evidence type="ECO:0000256" key="6">
    <source>
        <dbReference type="SAM" id="Phobius"/>
    </source>
</evidence>
<reference evidence="8 9" key="1">
    <citation type="journal article" date="2015" name="Fungal Genet. Biol.">
        <title>Evolution of novel wood decay mechanisms in Agaricales revealed by the genome sequences of Fistulina hepatica and Cylindrobasidium torrendii.</title>
        <authorList>
            <person name="Floudas D."/>
            <person name="Held B.W."/>
            <person name="Riley R."/>
            <person name="Nagy L.G."/>
            <person name="Koehler G."/>
            <person name="Ransdell A.S."/>
            <person name="Younus H."/>
            <person name="Chow J."/>
            <person name="Chiniquy J."/>
            <person name="Lipzen A."/>
            <person name="Tritt A."/>
            <person name="Sun H."/>
            <person name="Haridas S."/>
            <person name="LaButti K."/>
            <person name="Ohm R.A."/>
            <person name="Kues U."/>
            <person name="Blanchette R.A."/>
            <person name="Grigoriev I.V."/>
            <person name="Minto R.E."/>
            <person name="Hibbett D.S."/>
        </authorList>
    </citation>
    <scope>NUCLEOTIDE SEQUENCE [LARGE SCALE GENOMIC DNA]</scope>
    <source>
        <strain evidence="8 9">FP15055 ss-10</strain>
    </source>
</reference>
<accession>A0A0D7BI46</accession>
<comment type="subcellular location">
    <subcellularLocation>
        <location evidence="1">Membrane</location>
        <topology evidence="1">Multi-pass membrane protein</topology>
    </subcellularLocation>
</comment>
<name>A0A0D7BI46_9AGAR</name>
<feature type="transmembrane region" description="Helical" evidence="6">
    <location>
        <begin position="360"/>
        <end position="381"/>
    </location>
</feature>
<feature type="transmembrane region" description="Helical" evidence="6">
    <location>
        <begin position="314"/>
        <end position="339"/>
    </location>
</feature>
<evidence type="ECO:0000256" key="2">
    <source>
        <dbReference type="ARBA" id="ARBA00022692"/>
    </source>
</evidence>
<dbReference type="GO" id="GO:0005886">
    <property type="term" value="C:plasma membrane"/>
    <property type="evidence" value="ECO:0007669"/>
    <property type="project" value="TreeGrafter"/>
</dbReference>
<evidence type="ECO:0000313" key="9">
    <source>
        <dbReference type="Proteomes" id="UP000054007"/>
    </source>
</evidence>
<evidence type="ECO:0000256" key="3">
    <source>
        <dbReference type="ARBA" id="ARBA00022989"/>
    </source>
</evidence>
<evidence type="ECO:0000256" key="1">
    <source>
        <dbReference type="ARBA" id="ARBA00004141"/>
    </source>
</evidence>
<evidence type="ECO:0000313" key="8">
    <source>
        <dbReference type="EMBL" id="KIY69321.1"/>
    </source>
</evidence>
<feature type="transmembrane region" description="Helical" evidence="6">
    <location>
        <begin position="452"/>
        <end position="473"/>
    </location>
</feature>
<feature type="transmembrane region" description="Helical" evidence="6">
    <location>
        <begin position="387"/>
        <end position="412"/>
    </location>
</feature>
<feature type="transmembrane region" description="Helical" evidence="6">
    <location>
        <begin position="174"/>
        <end position="192"/>
    </location>
</feature>
<organism evidence="8 9">
    <name type="scientific">Cylindrobasidium torrendii FP15055 ss-10</name>
    <dbReference type="NCBI Taxonomy" id="1314674"/>
    <lineage>
        <taxon>Eukaryota</taxon>
        <taxon>Fungi</taxon>
        <taxon>Dikarya</taxon>
        <taxon>Basidiomycota</taxon>
        <taxon>Agaricomycotina</taxon>
        <taxon>Agaricomycetes</taxon>
        <taxon>Agaricomycetidae</taxon>
        <taxon>Agaricales</taxon>
        <taxon>Marasmiineae</taxon>
        <taxon>Physalacriaceae</taxon>
        <taxon>Cylindrobasidium</taxon>
    </lineage>
</organism>
<dbReference type="OrthoDB" id="2585655at2759"/>
<feature type="transmembrane region" description="Helical" evidence="6">
    <location>
        <begin position="113"/>
        <end position="133"/>
    </location>
</feature>
<dbReference type="PROSITE" id="PS50850">
    <property type="entry name" value="MFS"/>
    <property type="match status" value="1"/>
</dbReference>
<evidence type="ECO:0000256" key="5">
    <source>
        <dbReference type="SAM" id="MobiDB-lite"/>
    </source>
</evidence>
<keyword evidence="2 6" id="KW-0812">Transmembrane</keyword>
<keyword evidence="9" id="KW-1185">Reference proteome</keyword>
<feature type="domain" description="Major facilitator superfamily (MFS) profile" evidence="7">
    <location>
        <begin position="18"/>
        <end position="477"/>
    </location>
</feature>
<dbReference type="InterPro" id="IPR011701">
    <property type="entry name" value="MFS"/>
</dbReference>
<dbReference type="EMBL" id="KN880486">
    <property type="protein sequence ID" value="KIY69321.1"/>
    <property type="molecule type" value="Genomic_DNA"/>
</dbReference>
<dbReference type="PANTHER" id="PTHR23502">
    <property type="entry name" value="MAJOR FACILITATOR SUPERFAMILY"/>
    <property type="match status" value="1"/>
</dbReference>
<dbReference type="InterPro" id="IPR036259">
    <property type="entry name" value="MFS_trans_sf"/>
</dbReference>
<dbReference type="PANTHER" id="PTHR23502:SF5">
    <property type="entry name" value="QUINIDINE RESISTANCE PROTEIN 3"/>
    <property type="match status" value="1"/>
</dbReference>
<dbReference type="Gene3D" id="1.20.1250.20">
    <property type="entry name" value="MFS general substrate transporter like domains"/>
    <property type="match status" value="1"/>
</dbReference>
<dbReference type="Pfam" id="PF07690">
    <property type="entry name" value="MFS_1"/>
    <property type="match status" value="1"/>
</dbReference>
<proteinExistence type="predicted"/>
<keyword evidence="4 6" id="KW-0472">Membrane</keyword>
<dbReference type="SUPFAM" id="SSF103473">
    <property type="entry name" value="MFS general substrate transporter"/>
    <property type="match status" value="1"/>
</dbReference>
<feature type="transmembrane region" description="Helical" evidence="6">
    <location>
        <begin position="282"/>
        <end position="302"/>
    </location>
</feature>
<keyword evidence="3 6" id="KW-1133">Transmembrane helix</keyword>
<dbReference type="STRING" id="1314674.A0A0D7BI46"/>
<feature type="transmembrane region" description="Helical" evidence="6">
    <location>
        <begin position="56"/>
        <end position="76"/>
    </location>
</feature>
<sequence>MPVVNDPRAWSPMRKNITLLLISSGALIAGFAANIQNPAIQDMEASLPATSSQISLSISLFILVQGSAPLLWSAISEVKGRRFVYLVSMLIFFGGSVGVAVCKSIGAVIGLRIVQAAGSSAVIAIGAATLADVYEPSERGTKMGIYYMAPALGPSLGPIFGGVLTNAWNWRAPFWFLAILSGTIFTGFVLFFRDTFRKERSSAYQALLKDRLKHLEKDTKDVKDHAPTEAAKEEPISAEKDVEKQTTPVADVVINDPSLKMGLKDVTPLKPIWLVLRRLNNFLMLFASGLIFALCFTVPYTSSRTLGTKYGYNSLNIGLVLLAFGIGNMVGSIFGGRWSDIILHRQRAKNGGKMYPEMRLYSTLYFLIPFPISTIGMGWVLQQHVHVAAVCVLLFITGFIVISVYTSTIAYIVDANVGRSSTAVALNSFFRGMGAFIAVEVAVPIQDSIGDGWMYTIFGVVLILGNICILLTLKRGHGWRVKAESTEK</sequence>
<feature type="transmembrane region" description="Helical" evidence="6">
    <location>
        <begin position="424"/>
        <end position="446"/>
    </location>
</feature>
<dbReference type="AlphaFoldDB" id="A0A0D7BI46"/>
<feature type="transmembrane region" description="Helical" evidence="6">
    <location>
        <begin position="83"/>
        <end position="101"/>
    </location>
</feature>
<evidence type="ECO:0000256" key="4">
    <source>
        <dbReference type="ARBA" id="ARBA00023136"/>
    </source>
</evidence>
<evidence type="ECO:0000259" key="7">
    <source>
        <dbReference type="PROSITE" id="PS50850"/>
    </source>
</evidence>
<dbReference type="InterPro" id="IPR020846">
    <property type="entry name" value="MFS_dom"/>
</dbReference>
<feature type="region of interest" description="Disordered" evidence="5">
    <location>
        <begin position="219"/>
        <end position="240"/>
    </location>
</feature>
<gene>
    <name evidence="8" type="ORF">CYLTODRAFT_349772</name>
</gene>
<dbReference type="GO" id="GO:0022857">
    <property type="term" value="F:transmembrane transporter activity"/>
    <property type="evidence" value="ECO:0007669"/>
    <property type="project" value="InterPro"/>
</dbReference>
<dbReference type="Gene3D" id="1.20.1720.10">
    <property type="entry name" value="Multidrug resistance protein D"/>
    <property type="match status" value="1"/>
</dbReference>
<dbReference type="Proteomes" id="UP000054007">
    <property type="component" value="Unassembled WGS sequence"/>
</dbReference>